<proteinExistence type="predicted"/>
<dbReference type="Pfam" id="PF05015">
    <property type="entry name" value="HigB-like_toxin"/>
    <property type="match status" value="1"/>
</dbReference>
<gene>
    <name evidence="1" type="ORF">THII_2003</name>
</gene>
<dbReference type="InterPro" id="IPR035093">
    <property type="entry name" value="RelE/ParE_toxin_dom_sf"/>
</dbReference>
<accession>A0A090AMA2</accession>
<dbReference type="Proteomes" id="UP000031623">
    <property type="component" value="Chromosome"/>
</dbReference>
<dbReference type="STRING" id="40754.THII_2003"/>
<dbReference type="AlphaFoldDB" id="A0A090AMA2"/>
<name>A0A090AMA2_9GAMM</name>
<dbReference type="EMBL" id="AP014633">
    <property type="protein sequence ID" value="BAP56300.1"/>
    <property type="molecule type" value="Genomic_DNA"/>
</dbReference>
<dbReference type="KEGG" id="tig:THII_2003"/>
<dbReference type="Gene3D" id="3.30.2310.20">
    <property type="entry name" value="RelE-like"/>
    <property type="match status" value="1"/>
</dbReference>
<dbReference type="HOGENOM" id="CLU_155111_0_0_6"/>
<dbReference type="InterPro" id="IPR007711">
    <property type="entry name" value="HigB-1"/>
</dbReference>
<evidence type="ECO:0000313" key="1">
    <source>
        <dbReference type="EMBL" id="BAP56300.1"/>
    </source>
</evidence>
<dbReference type="PANTHER" id="PTHR40266">
    <property type="entry name" value="TOXIN HIGB-1"/>
    <property type="match status" value="1"/>
</dbReference>
<evidence type="ECO:0000313" key="2">
    <source>
        <dbReference type="Proteomes" id="UP000031623"/>
    </source>
</evidence>
<organism evidence="1 2">
    <name type="scientific">Thioploca ingrica</name>
    <dbReference type="NCBI Taxonomy" id="40754"/>
    <lineage>
        <taxon>Bacteria</taxon>
        <taxon>Pseudomonadati</taxon>
        <taxon>Pseudomonadota</taxon>
        <taxon>Gammaproteobacteria</taxon>
        <taxon>Thiotrichales</taxon>
        <taxon>Thiotrichaceae</taxon>
        <taxon>Thioploca</taxon>
    </lineage>
</organism>
<protein>
    <submittedName>
        <fullName evidence="1">Plasmid maintenance system killer protein</fullName>
    </submittedName>
</protein>
<dbReference type="OrthoDB" id="9801102at2"/>
<reference evidence="1 2" key="1">
    <citation type="journal article" date="2014" name="ISME J.">
        <title>Ecophysiology of Thioploca ingrica as revealed by the complete genome sequence supplemented with proteomic evidence.</title>
        <authorList>
            <person name="Kojima H."/>
            <person name="Ogura Y."/>
            <person name="Yamamoto N."/>
            <person name="Togashi T."/>
            <person name="Mori H."/>
            <person name="Watanabe T."/>
            <person name="Nemoto F."/>
            <person name="Kurokawa K."/>
            <person name="Hayashi T."/>
            <person name="Fukui M."/>
        </authorList>
    </citation>
    <scope>NUCLEOTIDE SEQUENCE [LARGE SCALE GENOMIC DNA]</scope>
</reference>
<dbReference type="SUPFAM" id="SSF143011">
    <property type="entry name" value="RelE-like"/>
    <property type="match status" value="1"/>
</dbReference>
<keyword evidence="2" id="KW-1185">Reference proteome</keyword>
<dbReference type="PANTHER" id="PTHR40266:SF2">
    <property type="entry name" value="TOXIN HIGB-1"/>
    <property type="match status" value="1"/>
</dbReference>
<sequence>MIKSFKHKGLKQFFCNDKKNLLNPQQCDRISRLLDRLEAAEIIEDMNLPSYGLHQLTGDKKNRWSVKVSGNWRITFRFEEGQAYEVDLEDYH</sequence>